<dbReference type="Gene3D" id="3.40.30.10">
    <property type="entry name" value="Glutaredoxin"/>
    <property type="match status" value="1"/>
</dbReference>
<comment type="similarity">
    <text evidence="1">Belongs to the SCO1/2 family.</text>
</comment>
<dbReference type="InterPro" id="IPR003782">
    <property type="entry name" value="SCO1/SenC"/>
</dbReference>
<evidence type="ECO:0000313" key="3">
    <source>
        <dbReference type="Proteomes" id="UP001285263"/>
    </source>
</evidence>
<accession>A0ABU5DT02</accession>
<dbReference type="Proteomes" id="UP001285263">
    <property type="component" value="Unassembled WGS sequence"/>
</dbReference>
<dbReference type="SUPFAM" id="SSF52833">
    <property type="entry name" value="Thioredoxin-like"/>
    <property type="match status" value="1"/>
</dbReference>
<dbReference type="RefSeq" id="WP_320426980.1">
    <property type="nucleotide sequence ID" value="NZ_JAXCLA010000013.1"/>
</dbReference>
<dbReference type="Pfam" id="PF02630">
    <property type="entry name" value="SCO1-SenC"/>
    <property type="match status" value="1"/>
</dbReference>
<comment type="caution">
    <text evidence="2">The sequence shown here is derived from an EMBL/GenBank/DDBJ whole genome shotgun (WGS) entry which is preliminary data.</text>
</comment>
<reference evidence="2 3" key="1">
    <citation type="submission" date="2023-11" db="EMBL/GenBank/DDBJ databases">
        <title>Paucibacter sp. nov., isolated from fresh soil in Korea.</title>
        <authorList>
            <person name="Le N.T.T."/>
        </authorList>
    </citation>
    <scope>NUCLEOTIDE SEQUENCE [LARGE SCALE GENOMIC DNA]</scope>
    <source>
        <strain evidence="2 3">R3-3</strain>
    </source>
</reference>
<evidence type="ECO:0000256" key="1">
    <source>
        <dbReference type="ARBA" id="ARBA00010996"/>
    </source>
</evidence>
<sequence>MSCHCGQLHSPISGPAVGGYFFLVSHQDRRVDAYSFGDRLLLLFFGFTHCEIVCRRELAKIDSALDRLGEMADRIQPLYVTVDPERDSPAVLRDFLSLHPRFVGLTGTRAEIDDAMRSFRVFAQRRSDENAPDGYLVPHTTITYLAAPGGQVIAHFLDSSDAKSLAAALLSRLQATP</sequence>
<proteinExistence type="inferred from homology"/>
<dbReference type="InterPro" id="IPR036249">
    <property type="entry name" value="Thioredoxin-like_sf"/>
</dbReference>
<dbReference type="PANTHER" id="PTHR12151:SF25">
    <property type="entry name" value="LINALOOL DEHYDRATASE_ISOMERASE DOMAIN-CONTAINING PROTEIN"/>
    <property type="match status" value="1"/>
</dbReference>
<dbReference type="EMBL" id="JAXCLA010000013">
    <property type="protein sequence ID" value="MDY0749013.1"/>
    <property type="molecule type" value="Genomic_DNA"/>
</dbReference>
<name>A0ABU5DT02_9BURK</name>
<evidence type="ECO:0000313" key="2">
    <source>
        <dbReference type="EMBL" id="MDY0749013.1"/>
    </source>
</evidence>
<keyword evidence="3" id="KW-1185">Reference proteome</keyword>
<dbReference type="PANTHER" id="PTHR12151">
    <property type="entry name" value="ELECTRON TRANSPORT PROTIN SCO1/SENC FAMILY MEMBER"/>
    <property type="match status" value="1"/>
</dbReference>
<dbReference type="CDD" id="cd02968">
    <property type="entry name" value="SCO"/>
    <property type="match status" value="1"/>
</dbReference>
<protein>
    <submittedName>
        <fullName evidence="2">SCO family protein</fullName>
    </submittedName>
</protein>
<gene>
    <name evidence="2" type="ORF">SNE35_31230</name>
</gene>
<organism evidence="2 3">
    <name type="scientific">Roseateles agri</name>
    <dbReference type="NCBI Taxonomy" id="3098619"/>
    <lineage>
        <taxon>Bacteria</taxon>
        <taxon>Pseudomonadati</taxon>
        <taxon>Pseudomonadota</taxon>
        <taxon>Betaproteobacteria</taxon>
        <taxon>Burkholderiales</taxon>
        <taxon>Sphaerotilaceae</taxon>
        <taxon>Roseateles</taxon>
    </lineage>
</organism>